<dbReference type="GO" id="GO:0009897">
    <property type="term" value="C:external side of plasma membrane"/>
    <property type="evidence" value="ECO:0007669"/>
    <property type="project" value="TreeGrafter"/>
</dbReference>
<comment type="similarity">
    <text evidence="1">Belongs to the folate receptor family.</text>
</comment>
<evidence type="ECO:0000256" key="2">
    <source>
        <dbReference type="ARBA" id="ARBA00022729"/>
    </source>
</evidence>
<feature type="domain" description="Folate receptor-like" evidence="4">
    <location>
        <begin position="10"/>
        <end position="102"/>
    </location>
</feature>
<organism evidence="5">
    <name type="scientific">Hyalella azteca</name>
    <name type="common">Amphipod</name>
    <dbReference type="NCBI Taxonomy" id="294128"/>
    <lineage>
        <taxon>Eukaryota</taxon>
        <taxon>Metazoa</taxon>
        <taxon>Ecdysozoa</taxon>
        <taxon>Arthropoda</taxon>
        <taxon>Crustacea</taxon>
        <taxon>Multicrustacea</taxon>
        <taxon>Malacostraca</taxon>
        <taxon>Eumalacostraca</taxon>
        <taxon>Peracarida</taxon>
        <taxon>Amphipoda</taxon>
        <taxon>Senticaudata</taxon>
        <taxon>Talitrida</taxon>
        <taxon>Talitroidea</taxon>
        <taxon>Hyalellidae</taxon>
        <taxon>Hyalella</taxon>
    </lineage>
</organism>
<dbReference type="PANTHER" id="PTHR10517">
    <property type="entry name" value="FOLATE RECEPTOR"/>
    <property type="match status" value="1"/>
</dbReference>
<evidence type="ECO:0000259" key="4">
    <source>
        <dbReference type="Pfam" id="PF03024"/>
    </source>
</evidence>
<sequence>MHFFAQDNERPWRTERFYGVPLCASDCEAWFEACLYDFTCTDNWSLNFRWVTITDDGITKLSDGRQCKNGASSCKVNVCPEGSSCVTFLQMYGNASNFCETVCAFMCSSSVRWYVPSYAPFLDIEMQYPII</sequence>
<dbReference type="Proteomes" id="UP000711488">
    <property type="component" value="Unassembled WGS sequence"/>
</dbReference>
<dbReference type="AlphaFoldDB" id="A0A6A0HB29"/>
<accession>A0A6A0HB29</accession>
<proteinExistence type="inferred from homology"/>
<name>A0A6A0HB29_HYAAZ</name>
<gene>
    <name evidence="5" type="ORF">HAZT_HAZT001150</name>
</gene>
<keyword evidence="3" id="KW-1015">Disulfide bond</keyword>
<dbReference type="GO" id="GO:0038023">
    <property type="term" value="F:signaling receptor activity"/>
    <property type="evidence" value="ECO:0007669"/>
    <property type="project" value="TreeGrafter"/>
</dbReference>
<dbReference type="PANTHER" id="PTHR10517:SF14">
    <property type="entry name" value="FOLATE RECEPTOR 1-RELATED"/>
    <property type="match status" value="1"/>
</dbReference>
<evidence type="ECO:0000256" key="3">
    <source>
        <dbReference type="ARBA" id="ARBA00023157"/>
    </source>
</evidence>
<evidence type="ECO:0000313" key="5">
    <source>
        <dbReference type="EMBL" id="KAA0202973.1"/>
    </source>
</evidence>
<dbReference type="InterPro" id="IPR018143">
    <property type="entry name" value="Folate_rcpt-like"/>
</dbReference>
<dbReference type="InterPro" id="IPR004269">
    <property type="entry name" value="Folate_rcpt"/>
</dbReference>
<protein>
    <recommendedName>
        <fullName evidence="4">Folate receptor-like domain-containing protein</fullName>
    </recommendedName>
</protein>
<reference evidence="5" key="3">
    <citation type="submission" date="2019-06" db="EMBL/GenBank/DDBJ databases">
        <authorList>
            <person name="Poynton C."/>
            <person name="Hasenbein S."/>
            <person name="Benoit J.B."/>
            <person name="Sepulveda M.S."/>
            <person name="Poelchau M.F."/>
            <person name="Murali S.C."/>
            <person name="Chen S."/>
            <person name="Glastad K.M."/>
            <person name="Werren J.H."/>
            <person name="Vineis J.H."/>
            <person name="Bowen J.L."/>
            <person name="Friedrich M."/>
            <person name="Jones J."/>
            <person name="Robertson H.M."/>
            <person name="Feyereisen R."/>
            <person name="Mechler-Hickson A."/>
            <person name="Mathers N."/>
            <person name="Lee C.E."/>
            <person name="Colbourne J.K."/>
            <person name="Biales A."/>
            <person name="Johnston J.S."/>
            <person name="Wellborn G.A."/>
            <person name="Rosendale A.J."/>
            <person name="Cridge A.G."/>
            <person name="Munoz-Torres M.C."/>
            <person name="Bain P.A."/>
            <person name="Manny A.R."/>
            <person name="Major K.M."/>
            <person name="Lambert F.N."/>
            <person name="Vulpe C.D."/>
            <person name="Tuck P."/>
            <person name="Blalock B.J."/>
            <person name="Lin Y.-Y."/>
            <person name="Smith M.E."/>
            <person name="Ochoa-Acuna H."/>
            <person name="Chen M.-J.M."/>
            <person name="Childers C.P."/>
            <person name="Qu J."/>
            <person name="Dugan S."/>
            <person name="Lee S.L."/>
            <person name="Chao H."/>
            <person name="Dinh H."/>
            <person name="Han Y."/>
            <person name="Doddapaneni H."/>
            <person name="Worley K.C."/>
            <person name="Muzny D.M."/>
            <person name="Gibbs R.A."/>
            <person name="Richards S."/>
        </authorList>
    </citation>
    <scope>NUCLEOTIDE SEQUENCE</scope>
    <source>
        <strain evidence="5">HAZT.00-mixed</strain>
        <tissue evidence="5">Whole organism</tissue>
    </source>
</reference>
<reference evidence="5" key="1">
    <citation type="submission" date="2014-08" db="EMBL/GenBank/DDBJ databases">
        <authorList>
            <person name="Murali S."/>
            <person name="Richards S."/>
            <person name="Bandaranaike D."/>
            <person name="Bellair M."/>
            <person name="Blankenburg K."/>
            <person name="Chao H."/>
            <person name="Dinh H."/>
            <person name="Doddapaneni H."/>
            <person name="Dugan-Rocha S."/>
            <person name="Elkadiri S."/>
            <person name="Gnanaolivu R."/>
            <person name="Hughes D."/>
            <person name="Lee S."/>
            <person name="Li M."/>
            <person name="Ming W."/>
            <person name="Munidasa M."/>
            <person name="Muniz J."/>
            <person name="Nguyen L."/>
            <person name="Osuji N."/>
            <person name="Pu L.-L."/>
            <person name="Puazo M."/>
            <person name="Skinner E."/>
            <person name="Qu C."/>
            <person name="Quiroz J."/>
            <person name="Raj R."/>
            <person name="Weissenberger G."/>
            <person name="Xin Y."/>
            <person name="Zou X."/>
            <person name="Han Y."/>
            <person name="Worley K."/>
            <person name="Muzny D."/>
            <person name="Gibbs R."/>
        </authorList>
    </citation>
    <scope>NUCLEOTIDE SEQUENCE</scope>
    <source>
        <strain evidence="5">HAZT.00-mixed</strain>
        <tissue evidence="5">Whole organism</tissue>
    </source>
</reference>
<reference evidence="5" key="2">
    <citation type="journal article" date="2018" name="Environ. Sci. Technol.">
        <title>The Toxicogenome of Hyalella azteca: A Model for Sediment Ecotoxicology and Evolutionary Toxicology.</title>
        <authorList>
            <person name="Poynton H.C."/>
            <person name="Hasenbein S."/>
            <person name="Benoit J.B."/>
            <person name="Sepulveda M.S."/>
            <person name="Poelchau M.F."/>
            <person name="Hughes D.S.T."/>
            <person name="Murali S.C."/>
            <person name="Chen S."/>
            <person name="Glastad K.M."/>
            <person name="Goodisman M.A.D."/>
            <person name="Werren J.H."/>
            <person name="Vineis J.H."/>
            <person name="Bowen J.L."/>
            <person name="Friedrich M."/>
            <person name="Jones J."/>
            <person name="Robertson H.M."/>
            <person name="Feyereisen R."/>
            <person name="Mechler-Hickson A."/>
            <person name="Mathers N."/>
            <person name="Lee C.E."/>
            <person name="Colbourne J.K."/>
            <person name="Biales A."/>
            <person name="Johnston J.S."/>
            <person name="Wellborn G.A."/>
            <person name="Rosendale A.J."/>
            <person name="Cridge A.G."/>
            <person name="Munoz-Torres M.C."/>
            <person name="Bain P.A."/>
            <person name="Manny A.R."/>
            <person name="Major K.M."/>
            <person name="Lambert F.N."/>
            <person name="Vulpe C.D."/>
            <person name="Tuck P."/>
            <person name="Blalock B.J."/>
            <person name="Lin Y.Y."/>
            <person name="Smith M.E."/>
            <person name="Ochoa-Acuna H."/>
            <person name="Chen M.M."/>
            <person name="Childers C.P."/>
            <person name="Qu J."/>
            <person name="Dugan S."/>
            <person name="Lee S.L."/>
            <person name="Chao H."/>
            <person name="Dinh H."/>
            <person name="Han Y."/>
            <person name="Doddapaneni H."/>
            <person name="Worley K.C."/>
            <person name="Muzny D.M."/>
            <person name="Gibbs R.A."/>
            <person name="Richards S."/>
        </authorList>
    </citation>
    <scope>NUCLEOTIDE SEQUENCE</scope>
    <source>
        <strain evidence="5">HAZT.00-mixed</strain>
        <tissue evidence="5">Whole organism</tissue>
    </source>
</reference>
<dbReference type="EMBL" id="JQDR03002635">
    <property type="protein sequence ID" value="KAA0202973.1"/>
    <property type="molecule type" value="Genomic_DNA"/>
</dbReference>
<comment type="caution">
    <text evidence="5">The sequence shown here is derived from an EMBL/GenBank/DDBJ whole genome shotgun (WGS) entry which is preliminary data.</text>
</comment>
<keyword evidence="2" id="KW-0732">Signal</keyword>
<dbReference type="Pfam" id="PF03024">
    <property type="entry name" value="Folate_rec"/>
    <property type="match status" value="1"/>
</dbReference>
<evidence type="ECO:0000256" key="1">
    <source>
        <dbReference type="ARBA" id="ARBA00007932"/>
    </source>
</evidence>